<dbReference type="PANTHER" id="PTHR23416:SF23">
    <property type="entry name" value="ACETYLTRANSFERASE C18B11.09C-RELATED"/>
    <property type="match status" value="1"/>
</dbReference>
<dbReference type="InterPro" id="IPR051159">
    <property type="entry name" value="Hexapeptide_acetyltransf"/>
</dbReference>
<keyword evidence="2 3" id="KW-0808">Transferase</keyword>
<dbReference type="Pfam" id="PF00132">
    <property type="entry name" value="Hexapep"/>
    <property type="match status" value="2"/>
</dbReference>
<dbReference type="CDD" id="cd04647">
    <property type="entry name" value="LbH_MAT_like"/>
    <property type="match status" value="1"/>
</dbReference>
<comment type="similarity">
    <text evidence="1">Belongs to the transferase hexapeptide repeat family.</text>
</comment>
<dbReference type="GO" id="GO:0005829">
    <property type="term" value="C:cytosol"/>
    <property type="evidence" value="ECO:0007669"/>
    <property type="project" value="TreeGrafter"/>
</dbReference>
<sequence length="175" mass="19078">MWLRILLPFYIKRGAGSVIYSSVRMDIVPFRKFSIGRFSVIESFSVINNMVGDVQIGDYSRVGIGNTIIGPVTIGSNVMLAQNVVVSGMDHKYDDIDTPVSLQGISSSSVTICDGSWIGANVVITKGLKIGKHSVVAAGSVVTRDVEDYCVVAGVPTKIIKRYNIEKHCWYSQSE</sequence>
<evidence type="ECO:0000313" key="3">
    <source>
        <dbReference type="EMBL" id="MPL98076.1"/>
    </source>
</evidence>
<dbReference type="AlphaFoldDB" id="A0A644W3H3"/>
<dbReference type="EMBL" id="VSSQ01000589">
    <property type="protein sequence ID" value="MPL98076.1"/>
    <property type="molecule type" value="Genomic_DNA"/>
</dbReference>
<dbReference type="InterPro" id="IPR011004">
    <property type="entry name" value="Trimer_LpxA-like_sf"/>
</dbReference>
<accession>A0A644W3H3</accession>
<dbReference type="PANTHER" id="PTHR23416">
    <property type="entry name" value="SIALIC ACID SYNTHASE-RELATED"/>
    <property type="match status" value="1"/>
</dbReference>
<dbReference type="EC" id="2.3.1.89" evidence="3"/>
<dbReference type="GO" id="GO:0047200">
    <property type="term" value="F:tetrahydrodipicolinate N-acetyltransferase activity"/>
    <property type="evidence" value="ECO:0007669"/>
    <property type="project" value="UniProtKB-EC"/>
</dbReference>
<proteinExistence type="inferred from homology"/>
<dbReference type="PROSITE" id="PS00101">
    <property type="entry name" value="HEXAPEP_TRANSFERASES"/>
    <property type="match status" value="1"/>
</dbReference>
<dbReference type="Gene3D" id="2.160.10.10">
    <property type="entry name" value="Hexapeptide repeat proteins"/>
    <property type="match status" value="1"/>
</dbReference>
<name>A0A644W3H3_9ZZZZ</name>
<protein>
    <submittedName>
        <fullName evidence="3">2,3,4,5-tetrahydropyridine-2,6-dicarboxylate N-acetyltransferase</fullName>
        <ecNumber evidence="3">2.3.1.89</ecNumber>
    </submittedName>
</protein>
<keyword evidence="3" id="KW-0012">Acyltransferase</keyword>
<organism evidence="3">
    <name type="scientific">bioreactor metagenome</name>
    <dbReference type="NCBI Taxonomy" id="1076179"/>
    <lineage>
        <taxon>unclassified sequences</taxon>
        <taxon>metagenomes</taxon>
        <taxon>ecological metagenomes</taxon>
    </lineage>
</organism>
<dbReference type="InterPro" id="IPR001451">
    <property type="entry name" value="Hexapep"/>
</dbReference>
<dbReference type="InterPro" id="IPR018357">
    <property type="entry name" value="Hexapep_transf_CS"/>
</dbReference>
<comment type="caution">
    <text evidence="3">The sequence shown here is derived from an EMBL/GenBank/DDBJ whole genome shotgun (WGS) entry which is preliminary data.</text>
</comment>
<gene>
    <name evidence="3" type="primary">dapH_15</name>
    <name evidence="3" type="ORF">SDC9_44274</name>
</gene>
<dbReference type="SUPFAM" id="SSF51161">
    <property type="entry name" value="Trimeric LpxA-like enzymes"/>
    <property type="match status" value="1"/>
</dbReference>
<evidence type="ECO:0000256" key="1">
    <source>
        <dbReference type="ARBA" id="ARBA00007274"/>
    </source>
</evidence>
<dbReference type="GO" id="GO:0008374">
    <property type="term" value="F:O-acyltransferase activity"/>
    <property type="evidence" value="ECO:0007669"/>
    <property type="project" value="TreeGrafter"/>
</dbReference>
<reference evidence="3" key="1">
    <citation type="submission" date="2019-08" db="EMBL/GenBank/DDBJ databases">
        <authorList>
            <person name="Kucharzyk K."/>
            <person name="Murdoch R.W."/>
            <person name="Higgins S."/>
            <person name="Loffler F."/>
        </authorList>
    </citation>
    <scope>NUCLEOTIDE SEQUENCE</scope>
</reference>
<evidence type="ECO:0000256" key="2">
    <source>
        <dbReference type="ARBA" id="ARBA00022679"/>
    </source>
</evidence>